<dbReference type="InterPro" id="IPR029058">
    <property type="entry name" value="AB_hydrolase_fold"/>
</dbReference>
<gene>
    <name evidence="1" type="ORF">EDC39_104157</name>
</gene>
<dbReference type="RefSeq" id="WP_148895500.1">
    <property type="nucleotide sequence ID" value="NZ_VNIB01000004.1"/>
</dbReference>
<dbReference type="AlphaFoldDB" id="A0A5D3WJD0"/>
<sequence>MARFPTGRTAFVVIHGIGEQNPFDTLDGFGRGMVQLFDQQGIRYRLAHRLRRHRQGGWTESYLRITPKGGGKSFIDLHEVYWAYLTEEQISTAEIRRWLEDTLAGVKKFFDENQQLIREYEQADQVEQLQKLNKKLLWGARLYKPLSAALQLLDPLSRLTGGWGETMLKWLEEKASPYLTGYLGDVAIYTTTDRKSKFFNLRQQILRDSLAMLRAVLADGDVERVILCGHSLGSVIAYDTLNRLQIEASLPDAEDLPLDKIKGLVTFGSPLDKIAFFFRQHAGRDQWLRGQILGQLHSFKSKPLCFVDPPVTIDDPVKHVFADLPWVNYWDRQDPVSGRLNLYRIAPEDNIELKLGKPWGVAHVAYWEHVPMYADFAGRFLGMGKDLG</sequence>
<evidence type="ECO:0000313" key="2">
    <source>
        <dbReference type="Proteomes" id="UP000324159"/>
    </source>
</evidence>
<reference evidence="1 2" key="1">
    <citation type="submission" date="2019-07" db="EMBL/GenBank/DDBJ databases">
        <title>Genomic Encyclopedia of Type Strains, Phase IV (KMG-IV): sequencing the most valuable type-strain genomes for metagenomic binning, comparative biology and taxonomic classification.</title>
        <authorList>
            <person name="Goeker M."/>
        </authorList>
    </citation>
    <scope>NUCLEOTIDE SEQUENCE [LARGE SCALE GENOMIC DNA]</scope>
    <source>
        <strain evidence="1 2">SS015</strain>
    </source>
</reference>
<dbReference type="Proteomes" id="UP000324159">
    <property type="component" value="Unassembled WGS sequence"/>
</dbReference>
<dbReference type="SUPFAM" id="SSF53474">
    <property type="entry name" value="alpha/beta-Hydrolases"/>
    <property type="match status" value="1"/>
</dbReference>
<name>A0A5D3WJD0_9BACT</name>
<dbReference type="OrthoDB" id="4058760at2"/>
<comment type="caution">
    <text evidence="1">The sequence shown here is derived from an EMBL/GenBank/DDBJ whole genome shotgun (WGS) entry which is preliminary data.</text>
</comment>
<dbReference type="EMBL" id="VNIB01000004">
    <property type="protein sequence ID" value="TYO99033.1"/>
    <property type="molecule type" value="Genomic_DNA"/>
</dbReference>
<proteinExistence type="predicted"/>
<keyword evidence="2" id="KW-1185">Reference proteome</keyword>
<organism evidence="1 2">
    <name type="scientific">Geothermobacter ehrlichii</name>
    <dbReference type="NCBI Taxonomy" id="213224"/>
    <lineage>
        <taxon>Bacteria</taxon>
        <taxon>Pseudomonadati</taxon>
        <taxon>Thermodesulfobacteriota</taxon>
        <taxon>Desulfuromonadia</taxon>
        <taxon>Desulfuromonadales</taxon>
        <taxon>Geothermobacteraceae</taxon>
        <taxon>Geothermobacter</taxon>
    </lineage>
</organism>
<accession>A0A5D3WJD0</accession>
<dbReference type="Gene3D" id="3.40.50.1820">
    <property type="entry name" value="alpha/beta hydrolase"/>
    <property type="match status" value="1"/>
</dbReference>
<protein>
    <submittedName>
        <fullName evidence="1">Uncharacterized protein</fullName>
    </submittedName>
</protein>
<evidence type="ECO:0000313" key="1">
    <source>
        <dbReference type="EMBL" id="TYO99033.1"/>
    </source>
</evidence>